<evidence type="ECO:0000259" key="1">
    <source>
        <dbReference type="Pfam" id="PF01755"/>
    </source>
</evidence>
<proteinExistence type="predicted"/>
<name>A0A6C0HE58_9ZZZZ</name>
<dbReference type="EMBL" id="MN739931">
    <property type="protein sequence ID" value="QHT78425.1"/>
    <property type="molecule type" value="Genomic_DNA"/>
</dbReference>
<dbReference type="Pfam" id="PF01755">
    <property type="entry name" value="Glyco_transf_25"/>
    <property type="match status" value="1"/>
</dbReference>
<dbReference type="AlphaFoldDB" id="A0A6C0HE58"/>
<feature type="domain" description="Glycosyl transferase family 25" evidence="1">
    <location>
        <begin position="41"/>
        <end position="96"/>
    </location>
</feature>
<accession>A0A6C0HE58</accession>
<reference evidence="2" key="1">
    <citation type="journal article" date="2020" name="Nature">
        <title>Giant virus diversity and host interactions through global metagenomics.</title>
        <authorList>
            <person name="Schulz F."/>
            <person name="Roux S."/>
            <person name="Paez-Espino D."/>
            <person name="Jungbluth S."/>
            <person name="Walsh D.A."/>
            <person name="Denef V.J."/>
            <person name="McMahon K.D."/>
            <person name="Konstantinidis K.T."/>
            <person name="Eloe-Fadrosh E.A."/>
            <person name="Kyrpides N.C."/>
            <person name="Woyke T."/>
        </authorList>
    </citation>
    <scope>NUCLEOTIDE SEQUENCE</scope>
    <source>
        <strain evidence="2">GVMAG-M-3300023179-91</strain>
    </source>
</reference>
<sequence>MNTIKHSFYINLEARTDRKKWCEQQLRTVGIKAQRFNAIKLENGAIGCSMSHLKCLQIAKQQGWDHLLIIEDDIEFTNPQLFKTQLDKFLTNQKKHDWDVVILAGNNMPPFEAVADYCVKVTRCQTTTSYLVNGHYFDTLIANIKEGIQLLMKEPHNHRIYAIDKHWFQLQKKDNWFLITPLTITQKQDYSDIEKRITNYANVMLDLDKKSFFTSQLKKIKEAEEQLYAEHTSPYQIQQFQTLQKMREQIEEEMKFYDK</sequence>
<dbReference type="CDD" id="cd06532">
    <property type="entry name" value="Glyco_transf_25"/>
    <property type="match status" value="1"/>
</dbReference>
<organism evidence="2">
    <name type="scientific">viral metagenome</name>
    <dbReference type="NCBI Taxonomy" id="1070528"/>
    <lineage>
        <taxon>unclassified sequences</taxon>
        <taxon>metagenomes</taxon>
        <taxon>organismal metagenomes</taxon>
    </lineage>
</organism>
<dbReference type="InterPro" id="IPR002654">
    <property type="entry name" value="Glyco_trans_25"/>
</dbReference>
<evidence type="ECO:0000313" key="2">
    <source>
        <dbReference type="EMBL" id="QHT78425.1"/>
    </source>
</evidence>
<protein>
    <recommendedName>
        <fullName evidence="1">Glycosyl transferase family 25 domain-containing protein</fullName>
    </recommendedName>
</protein>